<dbReference type="Proteomes" id="UP001642484">
    <property type="component" value="Unassembled WGS sequence"/>
</dbReference>
<dbReference type="SUPFAM" id="SSF50978">
    <property type="entry name" value="WD40 repeat-like"/>
    <property type="match status" value="1"/>
</dbReference>
<evidence type="ECO:0000313" key="7">
    <source>
        <dbReference type="EMBL" id="CAK9117088.1"/>
    </source>
</evidence>
<sequence length="463" mass="51355">MAKKRKAASQATPEDPDELEFEDDGDCQEEAEDEEEVIDAEEEDHNEGEEEEGPKMIWRPGIDSLEDGEQLDVEPGTYDMLHRAQVEWPCLSVDVIRDDLGASRSSFPMTAYVVAGSQATRAEDNRLYVMKWHKLYKTAKDGREDEEDEESDNEESEDEHEAALESKASPHPGGVNRVRAMPQAGHIVATWADTGKLHMWNLDAHRKALDKGDKAPHSVKPIFTSEFHKDEGFAMDFSPNEAGRFLSGSNDSQIHLWAPVPGGWTVEAEQPFKGHKSSVEDVQWKKLGNSAQSTFASCSADGSLKVWDIREKDRKKASINMPDAHGGSDVNVLSWSPIVGELIVTGADDGGFKIWDTRHVAAGPMANFLWHRQPVTSVDWHPSDETVLAVASADDSVSLWDMAVEDDAPGREVPPGADHFPPQLLFLHQGQKEPKELRWHPQLSSVCIVTAASGFNIFKTCNI</sequence>
<dbReference type="InterPro" id="IPR015943">
    <property type="entry name" value="WD40/YVTN_repeat-like_dom_sf"/>
</dbReference>
<accession>A0ABP0SXE3</accession>
<dbReference type="PANTHER" id="PTHR45903">
    <property type="entry name" value="GLUTAMATE-RICH WD REPEAT-CONTAINING PROTEIN 1"/>
    <property type="match status" value="1"/>
</dbReference>
<reference evidence="7 8" key="1">
    <citation type="submission" date="2024-02" db="EMBL/GenBank/DDBJ databases">
        <authorList>
            <person name="Chen Y."/>
            <person name="Shah S."/>
            <person name="Dougan E. K."/>
            <person name="Thang M."/>
            <person name="Chan C."/>
        </authorList>
    </citation>
    <scope>NUCLEOTIDE SEQUENCE [LARGE SCALE GENOMIC DNA]</scope>
</reference>
<feature type="region of interest" description="Disordered" evidence="5">
    <location>
        <begin position="139"/>
        <end position="177"/>
    </location>
</feature>
<dbReference type="SMART" id="SM00320">
    <property type="entry name" value="WD40"/>
    <property type="match status" value="5"/>
</dbReference>
<dbReference type="InterPro" id="IPR001680">
    <property type="entry name" value="WD40_rpt"/>
</dbReference>
<feature type="domain" description="Histone-binding protein RBBP4-like N-terminal" evidence="6">
    <location>
        <begin position="69"/>
        <end position="134"/>
    </location>
</feature>
<evidence type="ECO:0000313" key="8">
    <source>
        <dbReference type="Proteomes" id="UP001642484"/>
    </source>
</evidence>
<feature type="repeat" description="WD" evidence="4">
    <location>
        <begin position="272"/>
        <end position="317"/>
    </location>
</feature>
<feature type="compositionally biased region" description="Acidic residues" evidence="5">
    <location>
        <begin position="14"/>
        <end position="52"/>
    </location>
</feature>
<comment type="caution">
    <text evidence="7">The sequence shown here is derived from an EMBL/GenBank/DDBJ whole genome shotgun (WGS) entry which is preliminary data.</text>
</comment>
<dbReference type="Gene3D" id="2.130.10.10">
    <property type="entry name" value="YVTN repeat-like/Quinoprotein amine dehydrogenase"/>
    <property type="match status" value="1"/>
</dbReference>
<evidence type="ECO:0000256" key="4">
    <source>
        <dbReference type="PROSITE-ProRule" id="PRU00221"/>
    </source>
</evidence>
<evidence type="ECO:0000256" key="3">
    <source>
        <dbReference type="ARBA" id="ARBA00040876"/>
    </source>
</evidence>
<dbReference type="PROSITE" id="PS50082">
    <property type="entry name" value="WD_REPEATS_2"/>
    <property type="match status" value="4"/>
</dbReference>
<name>A0ABP0SXE3_9DINO</name>
<proteinExistence type="predicted"/>
<dbReference type="InterPro" id="IPR022052">
    <property type="entry name" value="Histone-bd_RBBP4-like_N"/>
</dbReference>
<dbReference type="Pfam" id="PF00400">
    <property type="entry name" value="WD40"/>
    <property type="match status" value="3"/>
</dbReference>
<feature type="repeat" description="WD" evidence="4">
    <location>
        <begin position="225"/>
        <end position="257"/>
    </location>
</feature>
<feature type="compositionally biased region" description="Acidic residues" evidence="5">
    <location>
        <begin position="144"/>
        <end position="160"/>
    </location>
</feature>
<feature type="repeat" description="WD" evidence="4">
    <location>
        <begin position="368"/>
        <end position="402"/>
    </location>
</feature>
<evidence type="ECO:0000256" key="2">
    <source>
        <dbReference type="ARBA" id="ARBA00022737"/>
    </source>
</evidence>
<keyword evidence="2" id="KW-0677">Repeat</keyword>
<dbReference type="EMBL" id="CAXAMN010028583">
    <property type="protein sequence ID" value="CAK9117088.1"/>
    <property type="molecule type" value="Genomic_DNA"/>
</dbReference>
<evidence type="ECO:0000256" key="5">
    <source>
        <dbReference type="SAM" id="MobiDB-lite"/>
    </source>
</evidence>
<keyword evidence="8" id="KW-1185">Reference proteome</keyword>
<feature type="repeat" description="WD" evidence="4">
    <location>
        <begin position="330"/>
        <end position="358"/>
    </location>
</feature>
<protein>
    <recommendedName>
        <fullName evidence="3">Glutamate-rich WD repeat-containing protein 1</fullName>
    </recommendedName>
</protein>
<gene>
    <name evidence="7" type="ORF">CCMP2556_LOCUS54509</name>
</gene>
<evidence type="ECO:0000259" key="6">
    <source>
        <dbReference type="Pfam" id="PF12265"/>
    </source>
</evidence>
<dbReference type="PANTHER" id="PTHR45903:SF1">
    <property type="entry name" value="GLUTAMATE-RICH WD REPEAT-CONTAINING PROTEIN 1"/>
    <property type="match status" value="1"/>
</dbReference>
<evidence type="ECO:0000256" key="1">
    <source>
        <dbReference type="ARBA" id="ARBA00022574"/>
    </source>
</evidence>
<dbReference type="PRINTS" id="PR00320">
    <property type="entry name" value="GPROTEINBRPT"/>
</dbReference>
<keyword evidence="1 4" id="KW-0853">WD repeat</keyword>
<dbReference type="PROSITE" id="PS50294">
    <property type="entry name" value="WD_REPEATS_REGION"/>
    <property type="match status" value="2"/>
</dbReference>
<dbReference type="InterPro" id="IPR020472">
    <property type="entry name" value="WD40_PAC1"/>
</dbReference>
<organism evidence="7 8">
    <name type="scientific">Durusdinium trenchii</name>
    <dbReference type="NCBI Taxonomy" id="1381693"/>
    <lineage>
        <taxon>Eukaryota</taxon>
        <taxon>Sar</taxon>
        <taxon>Alveolata</taxon>
        <taxon>Dinophyceae</taxon>
        <taxon>Suessiales</taxon>
        <taxon>Symbiodiniaceae</taxon>
        <taxon>Durusdinium</taxon>
    </lineage>
</organism>
<dbReference type="Pfam" id="PF12265">
    <property type="entry name" value="CAF1C_H4-bd"/>
    <property type="match status" value="1"/>
</dbReference>
<dbReference type="InterPro" id="IPR051972">
    <property type="entry name" value="Glutamate-rich_WD_repeat"/>
</dbReference>
<dbReference type="InterPro" id="IPR036322">
    <property type="entry name" value="WD40_repeat_dom_sf"/>
</dbReference>
<feature type="region of interest" description="Disordered" evidence="5">
    <location>
        <begin position="1"/>
        <end position="62"/>
    </location>
</feature>